<keyword evidence="3" id="KW-1185">Reference proteome</keyword>
<name>A0A9N9C023_9GLOM</name>
<reference evidence="2" key="1">
    <citation type="submission" date="2021-06" db="EMBL/GenBank/DDBJ databases">
        <authorList>
            <person name="Kallberg Y."/>
            <person name="Tangrot J."/>
            <person name="Rosling A."/>
        </authorList>
    </citation>
    <scope>NUCLEOTIDE SEQUENCE</scope>
    <source>
        <strain evidence="2">MA453B</strain>
    </source>
</reference>
<organism evidence="2 3">
    <name type="scientific">Dentiscutata erythropus</name>
    <dbReference type="NCBI Taxonomy" id="1348616"/>
    <lineage>
        <taxon>Eukaryota</taxon>
        <taxon>Fungi</taxon>
        <taxon>Fungi incertae sedis</taxon>
        <taxon>Mucoromycota</taxon>
        <taxon>Glomeromycotina</taxon>
        <taxon>Glomeromycetes</taxon>
        <taxon>Diversisporales</taxon>
        <taxon>Gigasporaceae</taxon>
        <taxon>Dentiscutata</taxon>
    </lineage>
</organism>
<dbReference type="AlphaFoldDB" id="A0A9N9C023"/>
<evidence type="ECO:0000256" key="1">
    <source>
        <dbReference type="SAM" id="MobiDB-lite"/>
    </source>
</evidence>
<feature type="compositionally biased region" description="Basic and acidic residues" evidence="1">
    <location>
        <begin position="129"/>
        <end position="152"/>
    </location>
</feature>
<feature type="non-terminal residue" evidence="2">
    <location>
        <position position="1"/>
    </location>
</feature>
<feature type="compositionally biased region" description="Basic and acidic residues" evidence="1">
    <location>
        <begin position="70"/>
        <end position="88"/>
    </location>
</feature>
<feature type="compositionally biased region" description="Polar residues" evidence="1">
    <location>
        <begin position="44"/>
        <end position="68"/>
    </location>
</feature>
<feature type="region of interest" description="Disordered" evidence="1">
    <location>
        <begin position="120"/>
        <end position="152"/>
    </location>
</feature>
<proteinExistence type="predicted"/>
<comment type="caution">
    <text evidence="2">The sequence shown here is derived from an EMBL/GenBank/DDBJ whole genome shotgun (WGS) entry which is preliminary data.</text>
</comment>
<evidence type="ECO:0000313" key="3">
    <source>
        <dbReference type="Proteomes" id="UP000789405"/>
    </source>
</evidence>
<gene>
    <name evidence="2" type="ORF">DERYTH_LOCUS6791</name>
</gene>
<protein>
    <submittedName>
        <fullName evidence="2">7619_t:CDS:1</fullName>
    </submittedName>
</protein>
<sequence>VAIAQKQTREEKCLLGYNTAEDNSQKRDTNRDFIASLMEVSYTNPTTIETSAKNSTSEENYNSSQLYKENSVEKITSRKEGKQKEELKGACNSETKRKRKDLNSEDRKLKWNRVLKEKSSNNRLNLAEYENRPEKNVYDKENQAVKDQNRIK</sequence>
<accession>A0A9N9C023</accession>
<evidence type="ECO:0000313" key="2">
    <source>
        <dbReference type="EMBL" id="CAG8583105.1"/>
    </source>
</evidence>
<dbReference type="EMBL" id="CAJVPY010003151">
    <property type="protein sequence ID" value="CAG8583105.1"/>
    <property type="molecule type" value="Genomic_DNA"/>
</dbReference>
<feature type="non-terminal residue" evidence="2">
    <location>
        <position position="152"/>
    </location>
</feature>
<feature type="region of interest" description="Disordered" evidence="1">
    <location>
        <begin position="44"/>
        <end position="107"/>
    </location>
</feature>
<dbReference type="Proteomes" id="UP000789405">
    <property type="component" value="Unassembled WGS sequence"/>
</dbReference>